<dbReference type="Proteomes" id="UP001358586">
    <property type="component" value="Chromosome 10"/>
</dbReference>
<organism evidence="2 3">
    <name type="scientific">Gossypium arboreum</name>
    <name type="common">Tree cotton</name>
    <name type="synonym">Gossypium nanking</name>
    <dbReference type="NCBI Taxonomy" id="29729"/>
    <lineage>
        <taxon>Eukaryota</taxon>
        <taxon>Viridiplantae</taxon>
        <taxon>Streptophyta</taxon>
        <taxon>Embryophyta</taxon>
        <taxon>Tracheophyta</taxon>
        <taxon>Spermatophyta</taxon>
        <taxon>Magnoliopsida</taxon>
        <taxon>eudicotyledons</taxon>
        <taxon>Gunneridae</taxon>
        <taxon>Pentapetalae</taxon>
        <taxon>rosids</taxon>
        <taxon>malvids</taxon>
        <taxon>Malvales</taxon>
        <taxon>Malvaceae</taxon>
        <taxon>Malvoideae</taxon>
        <taxon>Gossypium</taxon>
    </lineage>
</organism>
<evidence type="ECO:0000256" key="1">
    <source>
        <dbReference type="SAM" id="MobiDB-lite"/>
    </source>
</evidence>
<keyword evidence="3" id="KW-1185">Reference proteome</keyword>
<name>A0ABR0NFE9_GOSAR</name>
<feature type="compositionally biased region" description="Basic and acidic residues" evidence="1">
    <location>
        <begin position="218"/>
        <end position="233"/>
    </location>
</feature>
<proteinExistence type="predicted"/>
<accession>A0ABR0NFE9</accession>
<comment type="caution">
    <text evidence="2">The sequence shown here is derived from an EMBL/GenBank/DDBJ whole genome shotgun (WGS) entry which is preliminary data.</text>
</comment>
<gene>
    <name evidence="2" type="ORF">PVK06_034529</name>
</gene>
<protein>
    <submittedName>
        <fullName evidence="2">Uncharacterized protein</fullName>
    </submittedName>
</protein>
<evidence type="ECO:0000313" key="3">
    <source>
        <dbReference type="Proteomes" id="UP001358586"/>
    </source>
</evidence>
<sequence>MIYRPSSSSSTFPTTYPIAPNLNPEFPPEVMTLIEQGTFHSKTKDMMFEYQIQVFKNFSGPILRPWGVHPDYPFIQPIKFEFIEQPDEYYQENKENYMVIIFYKLQYFVTRERAIQLGSFPTTWIHKVLDEEDIRKHDVQYRIIQKFLCQLNKVIPFEVWPPLEIDAPWDTWPIRYKPYHIEIIKAIQDYYESIPNPSEWSQEYPLYYSQINLLKLHQEQDDDGNKDMDEDKNSGSSDFEEPDMTANSDDTMDSA</sequence>
<evidence type="ECO:0000313" key="2">
    <source>
        <dbReference type="EMBL" id="KAK5793386.1"/>
    </source>
</evidence>
<dbReference type="EMBL" id="JARKNE010000010">
    <property type="protein sequence ID" value="KAK5793386.1"/>
    <property type="molecule type" value="Genomic_DNA"/>
</dbReference>
<feature type="region of interest" description="Disordered" evidence="1">
    <location>
        <begin position="218"/>
        <end position="255"/>
    </location>
</feature>
<reference evidence="2 3" key="1">
    <citation type="submission" date="2023-03" db="EMBL/GenBank/DDBJ databases">
        <title>WGS of Gossypium arboreum.</title>
        <authorList>
            <person name="Yu D."/>
        </authorList>
    </citation>
    <scope>NUCLEOTIDE SEQUENCE [LARGE SCALE GENOMIC DNA]</scope>
    <source>
        <tissue evidence="2">Leaf</tissue>
    </source>
</reference>